<evidence type="ECO:0000256" key="5">
    <source>
        <dbReference type="ARBA" id="ARBA00023015"/>
    </source>
</evidence>
<feature type="domain" description="NR LBD" evidence="14">
    <location>
        <begin position="172"/>
        <end position="395"/>
    </location>
</feature>
<proteinExistence type="inferred from homology"/>
<evidence type="ECO:0000313" key="16">
    <source>
        <dbReference type="Proteomes" id="UP000694388"/>
    </source>
</evidence>
<dbReference type="SMART" id="SM00399">
    <property type="entry name" value="ZnF_C4"/>
    <property type="match status" value="1"/>
</dbReference>
<feature type="region of interest" description="Disordered" evidence="12">
    <location>
        <begin position="1"/>
        <end position="29"/>
    </location>
</feature>
<dbReference type="InterPro" id="IPR003074">
    <property type="entry name" value="1Cnucl_rcpt"/>
</dbReference>
<dbReference type="GO" id="GO:0008270">
    <property type="term" value="F:zinc ion binding"/>
    <property type="evidence" value="ECO:0007669"/>
    <property type="project" value="UniProtKB-KW"/>
</dbReference>
<evidence type="ECO:0000256" key="6">
    <source>
        <dbReference type="ARBA" id="ARBA00023125"/>
    </source>
</evidence>
<keyword evidence="10 11" id="KW-0539">Nucleus</keyword>
<reference evidence="15" key="2">
    <citation type="submission" date="2025-09" db="UniProtKB">
        <authorList>
            <consortium name="Ensembl"/>
        </authorList>
    </citation>
    <scope>IDENTIFICATION</scope>
</reference>
<dbReference type="GO" id="GO:0006631">
    <property type="term" value="P:fatty acid metabolic process"/>
    <property type="evidence" value="ECO:0007669"/>
    <property type="project" value="TreeGrafter"/>
</dbReference>
<dbReference type="InterPro" id="IPR050234">
    <property type="entry name" value="Nuclear_hormone_rcpt_NR1"/>
</dbReference>
<evidence type="ECO:0000256" key="7">
    <source>
        <dbReference type="ARBA" id="ARBA00023159"/>
    </source>
</evidence>
<dbReference type="Gene3D" id="1.10.565.10">
    <property type="entry name" value="Retinoid X Receptor"/>
    <property type="match status" value="1"/>
</dbReference>
<dbReference type="PROSITE" id="PS51843">
    <property type="entry name" value="NR_LBD"/>
    <property type="match status" value="1"/>
</dbReference>
<evidence type="ECO:0000313" key="15">
    <source>
        <dbReference type="Ensembl" id="ENSEBUP00000008392.1"/>
    </source>
</evidence>
<keyword evidence="4 11" id="KW-0862">Zinc</keyword>
<dbReference type="Pfam" id="PF00104">
    <property type="entry name" value="Hormone_recep"/>
    <property type="match status" value="1"/>
</dbReference>
<dbReference type="PANTHER" id="PTHR24082">
    <property type="entry name" value="NUCLEAR HORMONE RECEPTOR"/>
    <property type="match status" value="1"/>
</dbReference>
<evidence type="ECO:0000256" key="3">
    <source>
        <dbReference type="ARBA" id="ARBA00022771"/>
    </source>
</evidence>
<comment type="subcellular location">
    <subcellularLocation>
        <location evidence="11">Nucleus</location>
    </subcellularLocation>
</comment>
<dbReference type="InterPro" id="IPR035500">
    <property type="entry name" value="NHR-like_dom_sf"/>
</dbReference>
<dbReference type="InterPro" id="IPR001628">
    <property type="entry name" value="Znf_hrmn_rcpt"/>
</dbReference>
<dbReference type="InterPro" id="IPR000536">
    <property type="entry name" value="Nucl_hrmn_rcpt_lig-bd"/>
</dbReference>
<keyword evidence="3 11" id="KW-0863">Zinc-finger</keyword>
<comment type="similarity">
    <text evidence="1">Belongs to the nuclear hormone receptor family. NR1 subfamily.</text>
</comment>
<dbReference type="InterPro" id="IPR001723">
    <property type="entry name" value="Nuclear_hrmn_rcpt"/>
</dbReference>
<evidence type="ECO:0000256" key="10">
    <source>
        <dbReference type="ARBA" id="ARBA00023242"/>
    </source>
</evidence>
<dbReference type="GeneTree" id="ENSGT00940000156676"/>
<evidence type="ECO:0000256" key="2">
    <source>
        <dbReference type="ARBA" id="ARBA00022723"/>
    </source>
</evidence>
<dbReference type="Pfam" id="PF00105">
    <property type="entry name" value="zf-C4"/>
    <property type="match status" value="1"/>
</dbReference>
<dbReference type="FunFam" id="3.30.50.10:FF:000010">
    <property type="entry name" value="Peroxisome proliferator-activated receptor gamma"/>
    <property type="match status" value="1"/>
</dbReference>
<dbReference type="AlphaFoldDB" id="A0A8C4Q114"/>
<evidence type="ECO:0000256" key="4">
    <source>
        <dbReference type="ARBA" id="ARBA00022833"/>
    </source>
</evidence>
<dbReference type="PROSITE" id="PS00031">
    <property type="entry name" value="NUCLEAR_REC_DBD_1"/>
    <property type="match status" value="1"/>
</dbReference>
<keyword evidence="7" id="KW-0010">Activator</keyword>
<dbReference type="GO" id="GO:0030154">
    <property type="term" value="P:cell differentiation"/>
    <property type="evidence" value="ECO:0007669"/>
    <property type="project" value="TreeGrafter"/>
</dbReference>
<dbReference type="SUPFAM" id="SSF57716">
    <property type="entry name" value="Glucocorticoid receptor-like (DNA-binding domain)"/>
    <property type="match status" value="1"/>
</dbReference>
<dbReference type="GO" id="GO:0050728">
    <property type="term" value="P:negative regulation of inflammatory response"/>
    <property type="evidence" value="ECO:0007669"/>
    <property type="project" value="TreeGrafter"/>
</dbReference>
<dbReference type="GO" id="GO:0005634">
    <property type="term" value="C:nucleus"/>
    <property type="evidence" value="ECO:0007669"/>
    <property type="project" value="UniProtKB-SubCell"/>
</dbReference>
<dbReference type="PANTHER" id="PTHR24082:SF497">
    <property type="entry name" value="PEROXISOME PROLIFERATOR-ACTIVATED RECEPTOR GAMMA-LIKE"/>
    <property type="match status" value="1"/>
</dbReference>
<dbReference type="InterPro" id="IPR013088">
    <property type="entry name" value="Znf_NHR/GATA"/>
</dbReference>
<protein>
    <submittedName>
        <fullName evidence="15">Peroxisome proliferator-activated receptor delta b</fullName>
    </submittedName>
</protein>
<keyword evidence="9 11" id="KW-0675">Receptor</keyword>
<dbReference type="CDD" id="cd06932">
    <property type="entry name" value="NR_LBD_PPAR"/>
    <property type="match status" value="1"/>
</dbReference>
<dbReference type="PROSITE" id="PS51030">
    <property type="entry name" value="NUCLEAR_REC_DBD_2"/>
    <property type="match status" value="1"/>
</dbReference>
<feature type="domain" description="Nuclear receptor" evidence="13">
    <location>
        <begin position="33"/>
        <end position="107"/>
    </location>
</feature>
<dbReference type="GO" id="GO:0000978">
    <property type="term" value="F:RNA polymerase II cis-regulatory region sequence-specific DNA binding"/>
    <property type="evidence" value="ECO:0007669"/>
    <property type="project" value="TreeGrafter"/>
</dbReference>
<sequence length="397" mass="44727">MQDRLPSAWCPSSQSQGGPDPGSPTGSRPASLAVECRVCGDRASGFHYGVHACEGCKGFFRRTVRMKLQYEKCNLSCKIQKKNRNKCQFCRFQKCIRVGMSHSAIRFGRMPQAEKERLIAELATGKQTEQSPHEANLASLSRLVYSAYLNNFTLTKEKARAILTGRAGQSPVVIHDMESLKNAESLFLGKWNIEREAELVMFNRYQHRSVEAICEVTEFAKSIPGFGSLDLNDQVTLLKYGVHEAMFTLWSAYMNKDGILVATNNSFVTREFLKTLRKPYSSVIEPKFEFAARFNTLELDDSDLALFVAAIILCGDRPGLLDAHQIEELQDSILQAFHLHLRNNHPDAPRLLAHALQKMADLRQLVTEHADVVVAIKQSDAAFALHPLLQEIYEDMY</sequence>
<organism evidence="15 16">
    <name type="scientific">Eptatretus burgeri</name>
    <name type="common">Inshore hagfish</name>
    <dbReference type="NCBI Taxonomy" id="7764"/>
    <lineage>
        <taxon>Eukaryota</taxon>
        <taxon>Metazoa</taxon>
        <taxon>Chordata</taxon>
        <taxon>Craniata</taxon>
        <taxon>Vertebrata</taxon>
        <taxon>Cyclostomata</taxon>
        <taxon>Myxini</taxon>
        <taxon>Myxiniformes</taxon>
        <taxon>Myxinidae</taxon>
        <taxon>Eptatretinae</taxon>
        <taxon>Eptatretus</taxon>
    </lineage>
</organism>
<keyword evidence="16" id="KW-1185">Reference proteome</keyword>
<keyword evidence="6 11" id="KW-0238">DNA-binding</keyword>
<dbReference type="GO" id="GO:0045944">
    <property type="term" value="P:positive regulation of transcription by RNA polymerase II"/>
    <property type="evidence" value="ECO:0007669"/>
    <property type="project" value="TreeGrafter"/>
</dbReference>
<evidence type="ECO:0000259" key="13">
    <source>
        <dbReference type="PROSITE" id="PS51030"/>
    </source>
</evidence>
<dbReference type="GO" id="GO:0010887">
    <property type="term" value="P:negative regulation of cholesterol storage"/>
    <property type="evidence" value="ECO:0007669"/>
    <property type="project" value="TreeGrafter"/>
</dbReference>
<evidence type="ECO:0000256" key="8">
    <source>
        <dbReference type="ARBA" id="ARBA00023163"/>
    </source>
</evidence>
<dbReference type="SMART" id="SM00430">
    <property type="entry name" value="HOLI"/>
    <property type="match status" value="1"/>
</dbReference>
<evidence type="ECO:0000256" key="12">
    <source>
        <dbReference type="SAM" id="MobiDB-lite"/>
    </source>
</evidence>
<keyword evidence="2 11" id="KW-0479">Metal-binding</keyword>
<evidence type="ECO:0000256" key="11">
    <source>
        <dbReference type="RuleBase" id="RU004334"/>
    </source>
</evidence>
<feature type="compositionally biased region" description="Low complexity" evidence="12">
    <location>
        <begin position="11"/>
        <end position="29"/>
    </location>
</feature>
<dbReference type="SUPFAM" id="SSF48508">
    <property type="entry name" value="Nuclear receptor ligand-binding domain"/>
    <property type="match status" value="1"/>
</dbReference>
<keyword evidence="8 11" id="KW-0804">Transcription</keyword>
<dbReference type="Gene3D" id="3.30.50.10">
    <property type="entry name" value="Erythroid Transcription Factor GATA-1, subunit A"/>
    <property type="match status" value="1"/>
</dbReference>
<dbReference type="CDD" id="cd06965">
    <property type="entry name" value="NR_DBD_Ppar"/>
    <property type="match status" value="1"/>
</dbReference>
<dbReference type="GO" id="GO:0009755">
    <property type="term" value="P:hormone-mediated signaling pathway"/>
    <property type="evidence" value="ECO:0007669"/>
    <property type="project" value="TreeGrafter"/>
</dbReference>
<dbReference type="GO" id="GO:0004879">
    <property type="term" value="F:nuclear receptor activity"/>
    <property type="evidence" value="ECO:0007669"/>
    <property type="project" value="InterPro"/>
</dbReference>
<reference evidence="15" key="1">
    <citation type="submission" date="2025-08" db="UniProtKB">
        <authorList>
            <consortium name="Ensembl"/>
        </authorList>
    </citation>
    <scope>IDENTIFICATION</scope>
</reference>
<evidence type="ECO:0000259" key="14">
    <source>
        <dbReference type="PROSITE" id="PS51843"/>
    </source>
</evidence>
<dbReference type="PRINTS" id="PR01288">
    <property type="entry name" value="PROXISOMEPAR"/>
</dbReference>
<dbReference type="Proteomes" id="UP000694388">
    <property type="component" value="Unplaced"/>
</dbReference>
<keyword evidence="5 11" id="KW-0805">Transcription regulation</keyword>
<accession>A0A8C4Q114</accession>
<evidence type="ECO:0000256" key="9">
    <source>
        <dbReference type="ARBA" id="ARBA00023170"/>
    </source>
</evidence>
<evidence type="ECO:0000256" key="1">
    <source>
        <dbReference type="ARBA" id="ARBA00008092"/>
    </source>
</evidence>
<dbReference type="OMA" id="YEKCDRS"/>
<name>A0A8C4Q114_EPTBU</name>
<dbReference type="GO" id="GO:0045923">
    <property type="term" value="P:positive regulation of fatty acid metabolic process"/>
    <property type="evidence" value="ECO:0007669"/>
    <property type="project" value="TreeGrafter"/>
</dbReference>
<dbReference type="PRINTS" id="PR00398">
    <property type="entry name" value="STRDHORMONER"/>
</dbReference>
<dbReference type="GO" id="GO:0001227">
    <property type="term" value="F:DNA-binding transcription repressor activity, RNA polymerase II-specific"/>
    <property type="evidence" value="ECO:0007669"/>
    <property type="project" value="TreeGrafter"/>
</dbReference>
<dbReference type="Ensembl" id="ENSEBUT00000008894.1">
    <property type="protein sequence ID" value="ENSEBUP00000008392.1"/>
    <property type="gene ID" value="ENSEBUG00000005433.1"/>
</dbReference>
<dbReference type="PRINTS" id="PR00047">
    <property type="entry name" value="STROIDFINGER"/>
</dbReference>